<sequence>MLNIATTNSPTDAAFTPNNITVPGVNMEGVNMEDSLIILITSTLCLSIALLLLLDIMESISKDFHIKAPGSDDCARGMIVLTYIGLTIMAVCRIGFGEAGSFMSSPSDRRKSASPATAQADPKDIATKAKDTRAKMPRTSSSTTSSNCSASPTSSYNGHQYLRDGKASDIASWTAGVPPKSTNPNGIMYDEVNPAVQAYMQMKMALFQSMSRSKQDKSSSSS</sequence>
<protein>
    <submittedName>
        <fullName evidence="3">Uncharacterized protein</fullName>
    </submittedName>
</protein>
<keyword evidence="2" id="KW-0472">Membrane</keyword>
<feature type="compositionally biased region" description="Low complexity" evidence="1">
    <location>
        <begin position="139"/>
        <end position="155"/>
    </location>
</feature>
<keyword evidence="2" id="KW-1133">Transmembrane helix</keyword>
<evidence type="ECO:0000313" key="4">
    <source>
        <dbReference type="Proteomes" id="UP001056384"/>
    </source>
</evidence>
<dbReference type="Proteomes" id="UP001056384">
    <property type="component" value="Chromosome 3"/>
</dbReference>
<feature type="transmembrane region" description="Helical" evidence="2">
    <location>
        <begin position="36"/>
        <end position="57"/>
    </location>
</feature>
<name>A0A9Q9EIX3_9PEZI</name>
<proteinExistence type="predicted"/>
<organism evidence="3 4">
    <name type="scientific">Septoria linicola</name>
    <dbReference type="NCBI Taxonomy" id="215465"/>
    <lineage>
        <taxon>Eukaryota</taxon>
        <taxon>Fungi</taxon>
        <taxon>Dikarya</taxon>
        <taxon>Ascomycota</taxon>
        <taxon>Pezizomycotina</taxon>
        <taxon>Dothideomycetes</taxon>
        <taxon>Dothideomycetidae</taxon>
        <taxon>Mycosphaerellales</taxon>
        <taxon>Mycosphaerellaceae</taxon>
        <taxon>Septoria</taxon>
    </lineage>
</organism>
<feature type="transmembrane region" description="Helical" evidence="2">
    <location>
        <begin position="78"/>
        <end position="96"/>
    </location>
</feature>
<accession>A0A9Q9EIX3</accession>
<evidence type="ECO:0000256" key="1">
    <source>
        <dbReference type="SAM" id="MobiDB-lite"/>
    </source>
</evidence>
<dbReference type="EMBL" id="CP099420">
    <property type="protein sequence ID" value="USW51512.1"/>
    <property type="molecule type" value="Genomic_DNA"/>
</dbReference>
<feature type="region of interest" description="Disordered" evidence="1">
    <location>
        <begin position="104"/>
        <end position="161"/>
    </location>
</feature>
<keyword evidence="4" id="KW-1185">Reference proteome</keyword>
<feature type="compositionally biased region" description="Basic and acidic residues" evidence="1">
    <location>
        <begin position="121"/>
        <end position="134"/>
    </location>
</feature>
<gene>
    <name evidence="3" type="ORF">Slin15195_G048310</name>
</gene>
<evidence type="ECO:0000313" key="3">
    <source>
        <dbReference type="EMBL" id="USW51512.1"/>
    </source>
</evidence>
<reference evidence="3" key="1">
    <citation type="submission" date="2022-06" db="EMBL/GenBank/DDBJ databases">
        <title>Complete genome sequences of two strains of the flax pathogen Septoria linicola.</title>
        <authorList>
            <person name="Lapalu N."/>
            <person name="Simon A."/>
            <person name="Demenou B."/>
            <person name="Paumier D."/>
            <person name="Guillot M.-P."/>
            <person name="Gout L."/>
            <person name="Valade R."/>
        </authorList>
    </citation>
    <scope>NUCLEOTIDE SEQUENCE</scope>
    <source>
        <strain evidence="3">SE15195</strain>
    </source>
</reference>
<evidence type="ECO:0000256" key="2">
    <source>
        <dbReference type="SAM" id="Phobius"/>
    </source>
</evidence>
<keyword evidence="2" id="KW-0812">Transmembrane</keyword>
<dbReference type="AlphaFoldDB" id="A0A9Q9EIX3"/>